<sequence length="345" mass="40582">MIRPYKHINSKFHKIQSFVNHLFLDVIFRAPYIPNAVFDTSLIFLKYQPLINDVNEEYLLNPITECFAICKTLSKKNLKKLKRGVHQNNKIRLLCNGNFIPLEYVDIDLISEDLSKQIKIFFDKLYDEAVNKAVFYHKYGKIEDYYKSLVGKSRTCRCCGINKVLIKFHSKRSALDHYLPRNHFPFTSINTNNLLPICDTCNSKYKLGENTIFEIIKRNNRIVSKTRKRAFFPFSKINPYPTIDVEITLTRAFSDDMEPSDMDVDLVCAGFEEYIVSWDRLFGIKENYLAECCSEEMYMYYEEQYVADLNFGKTHDEYIGALERNRFGDMNFLKSAFLNGVNNYH</sequence>
<dbReference type="Proteomes" id="UP000236182">
    <property type="component" value="Unassembled WGS sequence"/>
</dbReference>
<evidence type="ECO:0000313" key="1">
    <source>
        <dbReference type="EMBL" id="PWN67657.1"/>
    </source>
</evidence>
<gene>
    <name evidence="1" type="ORF">C1638_003435</name>
</gene>
<accession>A0A316X264</accession>
<evidence type="ECO:0008006" key="3">
    <source>
        <dbReference type="Google" id="ProtNLM"/>
    </source>
</evidence>
<comment type="caution">
    <text evidence="1">The sequence shown here is derived from an EMBL/GenBank/DDBJ whole genome shotgun (WGS) entry which is preliminary data.</text>
</comment>
<dbReference type="Gene3D" id="1.10.30.50">
    <property type="match status" value="1"/>
</dbReference>
<evidence type="ECO:0000313" key="2">
    <source>
        <dbReference type="Proteomes" id="UP000236182"/>
    </source>
</evidence>
<dbReference type="AlphaFoldDB" id="A0A316X264"/>
<dbReference type="EMBL" id="PPEI02000001">
    <property type="protein sequence ID" value="PWN67657.1"/>
    <property type="molecule type" value="Genomic_DNA"/>
</dbReference>
<proteinExistence type="predicted"/>
<organism evidence="1 2">
    <name type="scientific">Chryseobacterium oncorhynchi</name>
    <dbReference type="NCBI Taxonomy" id="741074"/>
    <lineage>
        <taxon>Bacteria</taxon>
        <taxon>Pseudomonadati</taxon>
        <taxon>Bacteroidota</taxon>
        <taxon>Flavobacteriia</taxon>
        <taxon>Flavobacteriales</taxon>
        <taxon>Weeksellaceae</taxon>
        <taxon>Chryseobacterium group</taxon>
        <taxon>Chryseobacterium</taxon>
    </lineage>
</organism>
<protein>
    <recommendedName>
        <fullName evidence="3">HNH endonuclease</fullName>
    </recommendedName>
</protein>
<name>A0A316X264_9FLAO</name>
<reference evidence="1" key="1">
    <citation type="submission" date="2018-04" db="EMBL/GenBank/DDBJ databases">
        <title>Draft Genome Sequences of Chryseobacterium lactis NCTC11390T isolated from milk, Chryseobacterium oncorhynchi 701B-08T from rainbow trout, and Chryseobacterium viscerum 687B-08T from diseased fish.</title>
        <authorList>
            <person name="Jeong J.-J."/>
            <person name="Lee Y.J."/>
            <person name="Pathiraja D."/>
            <person name="Park B."/>
            <person name="Choi I.-G."/>
            <person name="Kim K.D."/>
        </authorList>
    </citation>
    <scope>NUCLEOTIDE SEQUENCE [LARGE SCALE GENOMIC DNA]</scope>
    <source>
        <strain evidence="1">701B-08</strain>
    </source>
</reference>
<keyword evidence="2" id="KW-1185">Reference proteome</keyword>